<evidence type="ECO:0000313" key="5">
    <source>
        <dbReference type="EMBL" id="QHQ37001.1"/>
    </source>
</evidence>
<organism evidence="5 6">
    <name type="scientific">Algicella marina</name>
    <dbReference type="NCBI Taxonomy" id="2683284"/>
    <lineage>
        <taxon>Bacteria</taxon>
        <taxon>Pseudomonadati</taxon>
        <taxon>Pseudomonadota</taxon>
        <taxon>Alphaproteobacteria</taxon>
        <taxon>Rhodobacterales</taxon>
        <taxon>Paracoccaceae</taxon>
        <taxon>Algicella</taxon>
    </lineage>
</organism>
<reference evidence="5 6" key="1">
    <citation type="submission" date="2019-12" db="EMBL/GenBank/DDBJ databases">
        <title>Complete genome sequence of Algicella marina strain 9Alg 56(T) isolated from the red alga Tichocarpus crinitus.</title>
        <authorList>
            <person name="Kim S.-G."/>
            <person name="Nedashkovskaya O.I."/>
        </authorList>
    </citation>
    <scope>NUCLEOTIDE SEQUENCE [LARGE SCALE GENOMIC DNA]</scope>
    <source>
        <strain evidence="5 6">9Alg 56</strain>
    </source>
</reference>
<evidence type="ECO:0000256" key="1">
    <source>
        <dbReference type="ARBA" id="ARBA00009381"/>
    </source>
</evidence>
<keyword evidence="4" id="KW-0865">Zymogen</keyword>
<dbReference type="KEGG" id="amaq:GO499_18345"/>
<comment type="similarity">
    <text evidence="1">Belongs to the gamma-glutamyltransferase family.</text>
</comment>
<dbReference type="SUPFAM" id="SSF56235">
    <property type="entry name" value="N-terminal nucleophile aminohydrolases (Ntn hydrolases)"/>
    <property type="match status" value="1"/>
</dbReference>
<dbReference type="RefSeq" id="WP_161863543.1">
    <property type="nucleotide sequence ID" value="NZ_CP046620.1"/>
</dbReference>
<evidence type="ECO:0000256" key="3">
    <source>
        <dbReference type="ARBA" id="ARBA00022801"/>
    </source>
</evidence>
<dbReference type="InterPro" id="IPR029055">
    <property type="entry name" value="Ntn_hydrolases_N"/>
</dbReference>
<keyword evidence="3" id="KW-0378">Hydrolase</keyword>
<accession>A0A6P1T5E5</accession>
<name>A0A6P1T5E5_9RHOB</name>
<proteinExistence type="inferred from homology"/>
<dbReference type="EMBL" id="CP046620">
    <property type="protein sequence ID" value="QHQ37001.1"/>
    <property type="molecule type" value="Genomic_DNA"/>
</dbReference>
<dbReference type="Proteomes" id="UP000464495">
    <property type="component" value="Chromosome"/>
</dbReference>
<dbReference type="PANTHER" id="PTHR43199">
    <property type="entry name" value="GLUTATHIONE HYDROLASE"/>
    <property type="match status" value="1"/>
</dbReference>
<dbReference type="GO" id="GO:0016787">
    <property type="term" value="F:hydrolase activity"/>
    <property type="evidence" value="ECO:0007669"/>
    <property type="project" value="UniProtKB-KW"/>
</dbReference>
<dbReference type="Pfam" id="PF01019">
    <property type="entry name" value="G_glu_transpept"/>
    <property type="match status" value="2"/>
</dbReference>
<dbReference type="PANTHER" id="PTHR43199:SF1">
    <property type="entry name" value="GLUTATHIONE HYDROLASE PROENZYME"/>
    <property type="match status" value="1"/>
</dbReference>
<dbReference type="InterPro" id="IPR043137">
    <property type="entry name" value="GGT_ssub_C"/>
</dbReference>
<gene>
    <name evidence="5" type="ORF">GO499_18345</name>
</gene>
<evidence type="ECO:0000256" key="2">
    <source>
        <dbReference type="ARBA" id="ARBA00022679"/>
    </source>
</evidence>
<evidence type="ECO:0000256" key="4">
    <source>
        <dbReference type="ARBA" id="ARBA00023145"/>
    </source>
</evidence>
<protein>
    <submittedName>
        <fullName evidence="5">Gamma-glutamyltransferase</fullName>
    </submittedName>
</protein>
<dbReference type="InterPro" id="IPR051792">
    <property type="entry name" value="GGT_bact"/>
</dbReference>
<dbReference type="Gene3D" id="3.60.20.40">
    <property type="match status" value="1"/>
</dbReference>
<dbReference type="AlphaFoldDB" id="A0A6P1T5E5"/>
<dbReference type="PRINTS" id="PR01210">
    <property type="entry name" value="GGTRANSPTASE"/>
</dbReference>
<keyword evidence="6" id="KW-1185">Reference proteome</keyword>
<evidence type="ECO:0000313" key="6">
    <source>
        <dbReference type="Proteomes" id="UP000464495"/>
    </source>
</evidence>
<sequence length="480" mass="50327">MPFAIASGHALTTESAAAVLREGGTAVDGLVAAAFTAFVVEPVLAGPLGGGVAMIREPGKPPAILDAFVQTPRRAAREADLDLDTITVDFGAETQVFHIGAGTVATPCLVPALLDLHARLGRMPLRELASEACALARKGHVVSPFQAHVLELVAPIVTSTPEAKAHFSAGDGLVRPGDTLANPLLADVLETLALEGPRFFAEGEIAAALLALPGGHLMADDLRHAAPVRRMPLHTARRGHDIWLNPAPAMGGLSIAAALEALPDSFGPLTLAKAFDQIDRLRTEGPIDIEPLRALLKDHAAATRGTTHISIMDAGGLTAALTLSNGEGCGRMLPGTGIMPNNMLGEEDLVPEGPLAWTPDTRLATMMCPMLLRGATGEAVMGSGGSARIRTALTQVALHLTNGMPPEEAILAPRLHMERGNIAFEDSPRWAEELRRAYPEARIFTEPHMFFGGTHLAMRTARGGFEAAADPRREGAATIA</sequence>
<dbReference type="GO" id="GO:0016740">
    <property type="term" value="F:transferase activity"/>
    <property type="evidence" value="ECO:0007669"/>
    <property type="project" value="UniProtKB-KW"/>
</dbReference>
<keyword evidence="2 5" id="KW-0808">Transferase</keyword>